<evidence type="ECO:0000256" key="1">
    <source>
        <dbReference type="SAM" id="MobiDB-lite"/>
    </source>
</evidence>
<feature type="compositionally biased region" description="Basic residues" evidence="1">
    <location>
        <begin position="1"/>
        <end position="10"/>
    </location>
</feature>
<protein>
    <submittedName>
        <fullName evidence="2">Uncharacterized protein</fullName>
    </submittedName>
</protein>
<keyword evidence="3" id="KW-1185">Reference proteome</keyword>
<dbReference type="AlphaFoldDB" id="A0A9X9MBJ0"/>
<comment type="caution">
    <text evidence="2">The sequence shown here is derived from an EMBL/GenBank/DDBJ whole genome shotgun (WGS) entry which is preliminary data.</text>
</comment>
<feature type="compositionally biased region" description="Low complexity" evidence="1">
    <location>
        <begin position="80"/>
        <end position="102"/>
    </location>
</feature>
<accession>A0A9X9MBJ0</accession>
<dbReference type="EMBL" id="CYRY02045984">
    <property type="protein sequence ID" value="VCX41514.1"/>
    <property type="molecule type" value="Genomic_DNA"/>
</dbReference>
<evidence type="ECO:0000313" key="2">
    <source>
        <dbReference type="EMBL" id="VCX41514.1"/>
    </source>
</evidence>
<evidence type="ECO:0000313" key="3">
    <source>
        <dbReference type="Proteomes" id="UP000269945"/>
    </source>
</evidence>
<reference evidence="2 3" key="1">
    <citation type="submission" date="2018-10" db="EMBL/GenBank/DDBJ databases">
        <authorList>
            <person name="Ekblom R."/>
            <person name="Jareborg N."/>
        </authorList>
    </citation>
    <scope>NUCLEOTIDE SEQUENCE [LARGE SCALE GENOMIC DNA]</scope>
    <source>
        <tissue evidence="2">Muscle</tissue>
    </source>
</reference>
<feature type="compositionally biased region" description="Pro residues" evidence="1">
    <location>
        <begin position="67"/>
        <end position="77"/>
    </location>
</feature>
<gene>
    <name evidence="2" type="ORF">BN2614_LOCUS1</name>
</gene>
<feature type="non-terminal residue" evidence="2">
    <location>
        <position position="1"/>
    </location>
</feature>
<dbReference type="Proteomes" id="UP000269945">
    <property type="component" value="Unassembled WGS sequence"/>
</dbReference>
<name>A0A9X9MBJ0_GULGU</name>
<feature type="region of interest" description="Disordered" evidence="1">
    <location>
        <begin position="1"/>
        <end position="215"/>
    </location>
</feature>
<proteinExistence type="predicted"/>
<sequence length="215" mass="22005">TTPRTARRAPRAPSRPFPPALRRRSVPLPPLAPSLSPSLWPGGAVRSGREFAVAPSAPPGGLTWTPTPRPTPRPPPKLFSDSPATGGASAAPAPGGRSLASSRPREGKGGGGGRSGAGRPEVRARPAPLGIWRPVATGPAAAAPQTSWRSGRRSARRCAPSRTPRARLLRAGAAVTRPGSPRPGLRAPRPQPPPTSSTTTSRAARPHLPPPALGA</sequence>
<organism evidence="2 3">
    <name type="scientific">Gulo gulo</name>
    <name type="common">Wolverine</name>
    <name type="synonym">Gluton</name>
    <dbReference type="NCBI Taxonomy" id="48420"/>
    <lineage>
        <taxon>Eukaryota</taxon>
        <taxon>Metazoa</taxon>
        <taxon>Chordata</taxon>
        <taxon>Craniata</taxon>
        <taxon>Vertebrata</taxon>
        <taxon>Euteleostomi</taxon>
        <taxon>Mammalia</taxon>
        <taxon>Eutheria</taxon>
        <taxon>Laurasiatheria</taxon>
        <taxon>Carnivora</taxon>
        <taxon>Caniformia</taxon>
        <taxon>Musteloidea</taxon>
        <taxon>Mustelidae</taxon>
        <taxon>Guloninae</taxon>
        <taxon>Gulo</taxon>
    </lineage>
</organism>